<organism evidence="2 3">
    <name type="scientific">Kitasatospora herbaricolor</name>
    <dbReference type="NCBI Taxonomy" id="68217"/>
    <lineage>
        <taxon>Bacteria</taxon>
        <taxon>Bacillati</taxon>
        <taxon>Actinomycetota</taxon>
        <taxon>Actinomycetes</taxon>
        <taxon>Kitasatosporales</taxon>
        <taxon>Streptomycetaceae</taxon>
        <taxon>Kitasatospora</taxon>
    </lineage>
</organism>
<protein>
    <submittedName>
        <fullName evidence="2">GNAT family N-acetyltransferase</fullName>
        <ecNumber evidence="2">2.3.1.-</ecNumber>
    </submittedName>
</protein>
<keyword evidence="2" id="KW-0808">Transferase</keyword>
<dbReference type="InterPro" id="IPR000182">
    <property type="entry name" value="GNAT_dom"/>
</dbReference>
<evidence type="ECO:0000313" key="3">
    <source>
        <dbReference type="Proteomes" id="UP001432014"/>
    </source>
</evidence>
<dbReference type="EMBL" id="CP108482">
    <property type="protein sequence ID" value="WUS56572.1"/>
    <property type="molecule type" value="Genomic_DNA"/>
</dbReference>
<dbReference type="Proteomes" id="UP001432014">
    <property type="component" value="Chromosome"/>
</dbReference>
<dbReference type="Pfam" id="PF00583">
    <property type="entry name" value="Acetyltransf_1"/>
    <property type="match status" value="1"/>
</dbReference>
<dbReference type="GO" id="GO:0016746">
    <property type="term" value="F:acyltransferase activity"/>
    <property type="evidence" value="ECO:0007669"/>
    <property type="project" value="UniProtKB-KW"/>
</dbReference>
<gene>
    <name evidence="2" type="ORF">OG469_14240</name>
</gene>
<dbReference type="RefSeq" id="WP_329498546.1">
    <property type="nucleotide sequence ID" value="NZ_CP108460.1"/>
</dbReference>
<dbReference type="Gene3D" id="3.40.630.30">
    <property type="match status" value="1"/>
</dbReference>
<proteinExistence type="predicted"/>
<dbReference type="EC" id="2.3.1.-" evidence="2"/>
<evidence type="ECO:0000259" key="1">
    <source>
        <dbReference type="Pfam" id="PF00583"/>
    </source>
</evidence>
<reference evidence="2 3" key="1">
    <citation type="submission" date="2022-10" db="EMBL/GenBank/DDBJ databases">
        <title>The complete genomes of actinobacterial strains from the NBC collection.</title>
        <authorList>
            <person name="Joergensen T.S."/>
            <person name="Alvarez Arevalo M."/>
            <person name="Sterndorff E.B."/>
            <person name="Faurdal D."/>
            <person name="Vuksanovic O."/>
            <person name="Mourched A.-S."/>
            <person name="Charusanti P."/>
            <person name="Shaw S."/>
            <person name="Blin K."/>
            <person name="Weber T."/>
        </authorList>
    </citation>
    <scope>NUCLEOTIDE SEQUENCE [LARGE SCALE GENOMIC DNA]</scope>
    <source>
        <strain evidence="2 3">NBC_01247</strain>
    </source>
</reference>
<feature type="domain" description="N-acetyltransferase" evidence="1">
    <location>
        <begin position="173"/>
        <end position="239"/>
    </location>
</feature>
<dbReference type="InterPro" id="IPR016181">
    <property type="entry name" value="Acyl_CoA_acyltransferase"/>
</dbReference>
<keyword evidence="2" id="KW-0012">Acyltransferase</keyword>
<name>A0ABZ1W6V3_9ACTN</name>
<sequence>MRELTTVTDLREAAEDDTLLLWAAQGFPPGTRAWTHDGAVAVAAPRLSCRDRLAVRGPAPAVTRLVRHAFAEAGPALRPVGDTPLLRQLITAAPGLALVDTFGWMEISGDRLDTSATATAHWLAPHELAEAGALVEDAHPTSYARPDSPSAGHARAHRWAGVRDTTGRLTALAADAWSAPEAGFLAGVAAHPVHGRGRGHAEAACRLVLDALLRRSGRAALMVDGGNTAAVRLYRRLGMRWRDVSAAALTG</sequence>
<accession>A0ABZ1W6V3</accession>
<keyword evidence="3" id="KW-1185">Reference proteome</keyword>
<dbReference type="SUPFAM" id="SSF55729">
    <property type="entry name" value="Acyl-CoA N-acyltransferases (Nat)"/>
    <property type="match status" value="1"/>
</dbReference>
<evidence type="ECO:0000313" key="2">
    <source>
        <dbReference type="EMBL" id="WUS56572.1"/>
    </source>
</evidence>